<dbReference type="GO" id="GO:0005524">
    <property type="term" value="F:ATP binding"/>
    <property type="evidence" value="ECO:0007669"/>
    <property type="project" value="UniProtKB-KW"/>
</dbReference>
<dbReference type="InterPro" id="IPR011009">
    <property type="entry name" value="Kinase-like_dom_sf"/>
</dbReference>
<feature type="region of interest" description="Disordered" evidence="10">
    <location>
        <begin position="336"/>
        <end position="444"/>
    </location>
</feature>
<feature type="domain" description="Protein kinase" evidence="11">
    <location>
        <begin position="42"/>
        <end position="308"/>
    </location>
</feature>
<dbReference type="GO" id="GO:0004674">
    <property type="term" value="F:protein serine/threonine kinase activity"/>
    <property type="evidence" value="ECO:0007669"/>
    <property type="project" value="UniProtKB-KW"/>
</dbReference>
<sequence>MKKFFDTRRELVSSGPGSGGVTGSSSGGSFIGRVFSIGRYQVTVDETVAEGGFAIVFLVRTHQGMRCALKRMYVNNEHDLQICKLEIQIMKDLVGHRNIVGFLDSSITAVGAGDVWEVLILMDFCRGGQVVNLMNQRLQTGFTEAEVLHIFCDTCEAVARLHQCKTPIIHRDLKVENILLHDRGHYVLCDFGSATNRFQNPQIEGVPIVEEEIKKYTTLSYRAPEMINLYNGLVITTKADIWAMGCLLYKLCYFTLPFGESQVAICDGSFTIPDNSRYSQDMHCLIRYMLEPDPEKRPDIYQVSYLAFKLARMECPIQNVHNSPIPTQLPEPIRASDAVAKKSQSKARLTDPVPTMETSIAPRSRPKAGVPQPIGILPIQPALTPRKRPSMTAPGTQPIGAAQPATAVQSVQQATAAQATPSLCQSAPSQPPGTSQHQPGLLMKQPPAAFFSPQQHVKQDQVDQALHTAPLPAPKGTASVQPKANPAAALPSPQKAAPPQPASPGPDSDSDSEPTPLSCGRGLHKVGSLTPPSSPKLPSRGGHRRILSDVTHSAVFGVPVSKSTQLLQAAAAEASLNKSKSASTTPSGSPCSSQQSVYQPGEAGAPPPPTGSWNPFGDDNFSKLTAEELLNKDFAKLAETTTGERDSFSTENLIPGFQTVSAAGATGKAYPEKLIEGLKSPETLLLPDLLCLAEPFSSAEGHSNAAEKAEMGVDSLISGLETGSACLPDTPSGEDSLLGCSLLTHPSNPGTQTVCAPPPCTFAPAGSASCLNELPPNSLGIAQAPPDSTYLMSSFQPEAGERGTEDEFDPIPVLISKPSNNQELRGESNGYDVIDEDEHRAYQVPDEVDNEQQQGGRPSEHDKVLPDCSGSRPLLLDSEEEDEDMSALNPLPSHPQLSAPSHNHNPSDRASAQNHAYHISQQASGVDVIPDVFSKAPFRIGQEKAGDVFSNAPFPRPPVVAEQHPDIFLQAPFIKPRTQQRLPAMMNPVVPEVALLSQVSPQPFRPQALAKYSRHFEGPVPQQRVAAHTLVSNVSRPPPVGSVHVGPKHPWTAEVSTVDPFVAAPFHLKAPQEKP</sequence>
<reference evidence="12 13" key="1">
    <citation type="submission" date="2024-06" db="EMBL/GenBank/DDBJ databases">
        <authorList>
            <person name="Pan Q."/>
            <person name="Wen M."/>
            <person name="Jouanno E."/>
            <person name="Zahm M."/>
            <person name="Klopp C."/>
            <person name="Cabau C."/>
            <person name="Louis A."/>
            <person name="Berthelot C."/>
            <person name="Parey E."/>
            <person name="Roest Crollius H."/>
            <person name="Montfort J."/>
            <person name="Robinson-Rechavi M."/>
            <person name="Bouchez O."/>
            <person name="Lampietro C."/>
            <person name="Lopez Roques C."/>
            <person name="Donnadieu C."/>
            <person name="Postlethwait J."/>
            <person name="Bobe J."/>
            <person name="Verreycken H."/>
            <person name="Guiguen Y."/>
        </authorList>
    </citation>
    <scope>NUCLEOTIDE SEQUENCE [LARGE SCALE GENOMIC DNA]</scope>
    <source>
        <strain evidence="12">Up_M1</strain>
        <tissue evidence="12">Testis</tissue>
    </source>
</reference>
<feature type="compositionally biased region" description="Polar residues" evidence="10">
    <location>
        <begin position="423"/>
        <end position="438"/>
    </location>
</feature>
<feature type="compositionally biased region" description="Low complexity" evidence="10">
    <location>
        <begin position="528"/>
        <end position="539"/>
    </location>
</feature>
<feature type="compositionally biased region" description="Low complexity" evidence="10">
    <location>
        <begin position="486"/>
        <end position="495"/>
    </location>
</feature>
<dbReference type="SMART" id="SM00220">
    <property type="entry name" value="S_TKc"/>
    <property type="match status" value="1"/>
</dbReference>
<dbReference type="AlphaFoldDB" id="A0ABD0XGL6"/>
<proteinExistence type="predicted"/>
<evidence type="ECO:0000256" key="9">
    <source>
        <dbReference type="ARBA" id="ARBA00048679"/>
    </source>
</evidence>
<feature type="region of interest" description="Disordered" evidence="10">
    <location>
        <begin position="846"/>
        <end position="913"/>
    </location>
</feature>
<dbReference type="PROSITE" id="PS50011">
    <property type="entry name" value="PROTEIN_KINASE_DOM"/>
    <property type="match status" value="1"/>
</dbReference>
<feature type="compositionally biased region" description="Basic and acidic residues" evidence="10">
    <location>
        <begin position="1"/>
        <end position="11"/>
    </location>
</feature>
<comment type="catalytic activity">
    <reaction evidence="8">
        <text>L-threonyl-[protein] + ATP = O-phospho-L-threonyl-[protein] + ADP + H(+)</text>
        <dbReference type="Rhea" id="RHEA:46608"/>
        <dbReference type="Rhea" id="RHEA-COMP:11060"/>
        <dbReference type="Rhea" id="RHEA-COMP:11605"/>
        <dbReference type="ChEBI" id="CHEBI:15378"/>
        <dbReference type="ChEBI" id="CHEBI:30013"/>
        <dbReference type="ChEBI" id="CHEBI:30616"/>
        <dbReference type="ChEBI" id="CHEBI:61977"/>
        <dbReference type="ChEBI" id="CHEBI:456216"/>
        <dbReference type="EC" id="2.7.11.1"/>
    </reaction>
</comment>
<keyword evidence="4" id="KW-0808">Transferase</keyword>
<evidence type="ECO:0000256" key="5">
    <source>
        <dbReference type="ARBA" id="ARBA00022741"/>
    </source>
</evidence>
<dbReference type="InterPro" id="IPR051744">
    <property type="entry name" value="AP2_assoc_SerThr_kinase"/>
</dbReference>
<evidence type="ECO:0000256" key="3">
    <source>
        <dbReference type="ARBA" id="ARBA00022553"/>
    </source>
</evidence>
<feature type="region of interest" description="Disordered" evidence="10">
    <location>
        <begin position="1"/>
        <end position="24"/>
    </location>
</feature>
<dbReference type="Gene3D" id="1.10.510.10">
    <property type="entry name" value="Transferase(Phosphotransferase) domain 1"/>
    <property type="match status" value="1"/>
</dbReference>
<dbReference type="PANTHER" id="PTHR47907:SF5">
    <property type="entry name" value="AP2 ASSOCIATED KINASE 1"/>
    <property type="match status" value="1"/>
</dbReference>
<keyword evidence="2" id="KW-0723">Serine/threonine-protein kinase</keyword>
<dbReference type="FunFam" id="1.10.510.10:FF:000072">
    <property type="entry name" value="AP2 associated kinase 1"/>
    <property type="match status" value="1"/>
</dbReference>
<evidence type="ECO:0000256" key="7">
    <source>
        <dbReference type="ARBA" id="ARBA00022840"/>
    </source>
</evidence>
<feature type="region of interest" description="Disordered" evidence="10">
    <location>
        <begin position="815"/>
        <end position="834"/>
    </location>
</feature>
<protein>
    <recommendedName>
        <fullName evidence="1">non-specific serine/threonine protein kinase</fullName>
        <ecNumber evidence="1">2.7.11.1</ecNumber>
    </recommendedName>
</protein>
<feature type="compositionally biased region" description="Polar residues" evidence="10">
    <location>
        <begin position="584"/>
        <end position="598"/>
    </location>
</feature>
<dbReference type="Proteomes" id="UP001557470">
    <property type="component" value="Unassembled WGS sequence"/>
</dbReference>
<evidence type="ECO:0000313" key="12">
    <source>
        <dbReference type="EMBL" id="KAL0979428.1"/>
    </source>
</evidence>
<gene>
    <name evidence="12" type="ORF">UPYG_G00184940</name>
</gene>
<keyword evidence="6" id="KW-0418">Kinase</keyword>
<dbReference type="EC" id="2.7.11.1" evidence="1"/>
<evidence type="ECO:0000256" key="1">
    <source>
        <dbReference type="ARBA" id="ARBA00012513"/>
    </source>
</evidence>
<feature type="region of interest" description="Disordered" evidence="10">
    <location>
        <begin position="469"/>
        <end position="543"/>
    </location>
</feature>
<keyword evidence="7" id="KW-0067">ATP-binding</keyword>
<evidence type="ECO:0000256" key="2">
    <source>
        <dbReference type="ARBA" id="ARBA00022527"/>
    </source>
</evidence>
<evidence type="ECO:0000313" key="13">
    <source>
        <dbReference type="Proteomes" id="UP001557470"/>
    </source>
</evidence>
<name>A0ABD0XGL6_UMBPY</name>
<feature type="compositionally biased region" description="Low complexity" evidence="10">
    <location>
        <begin position="401"/>
        <end position="422"/>
    </location>
</feature>
<feature type="region of interest" description="Disordered" evidence="10">
    <location>
        <begin position="578"/>
        <end position="619"/>
    </location>
</feature>
<comment type="caution">
    <text evidence="12">The sequence shown here is derived from an EMBL/GenBank/DDBJ whole genome shotgun (WGS) entry which is preliminary data.</text>
</comment>
<comment type="catalytic activity">
    <reaction evidence="9">
        <text>L-seryl-[protein] + ATP = O-phospho-L-seryl-[protein] + ADP + H(+)</text>
        <dbReference type="Rhea" id="RHEA:17989"/>
        <dbReference type="Rhea" id="RHEA-COMP:9863"/>
        <dbReference type="Rhea" id="RHEA-COMP:11604"/>
        <dbReference type="ChEBI" id="CHEBI:15378"/>
        <dbReference type="ChEBI" id="CHEBI:29999"/>
        <dbReference type="ChEBI" id="CHEBI:30616"/>
        <dbReference type="ChEBI" id="CHEBI:83421"/>
        <dbReference type="ChEBI" id="CHEBI:456216"/>
        <dbReference type="EC" id="2.7.11.1"/>
    </reaction>
</comment>
<evidence type="ECO:0000259" key="11">
    <source>
        <dbReference type="PROSITE" id="PS50011"/>
    </source>
</evidence>
<evidence type="ECO:0000256" key="6">
    <source>
        <dbReference type="ARBA" id="ARBA00022777"/>
    </source>
</evidence>
<dbReference type="SUPFAM" id="SSF56112">
    <property type="entry name" value="Protein kinase-like (PK-like)"/>
    <property type="match status" value="1"/>
</dbReference>
<dbReference type="Pfam" id="PF00069">
    <property type="entry name" value="Pkinase"/>
    <property type="match status" value="1"/>
</dbReference>
<accession>A0ABD0XGL6</accession>
<dbReference type="PROSITE" id="PS00108">
    <property type="entry name" value="PROTEIN_KINASE_ST"/>
    <property type="match status" value="1"/>
</dbReference>
<dbReference type="PANTHER" id="PTHR47907">
    <property type="entry name" value="PROTEIN KINASE DOMAIN-CONTAINING PROTEIN"/>
    <property type="match status" value="1"/>
</dbReference>
<feature type="compositionally biased region" description="Polar residues" evidence="10">
    <location>
        <begin position="895"/>
        <end position="913"/>
    </location>
</feature>
<organism evidence="12 13">
    <name type="scientific">Umbra pygmaea</name>
    <name type="common">Eastern mudminnow</name>
    <dbReference type="NCBI Taxonomy" id="75934"/>
    <lineage>
        <taxon>Eukaryota</taxon>
        <taxon>Metazoa</taxon>
        <taxon>Chordata</taxon>
        <taxon>Craniata</taxon>
        <taxon>Vertebrata</taxon>
        <taxon>Euteleostomi</taxon>
        <taxon>Actinopterygii</taxon>
        <taxon>Neopterygii</taxon>
        <taxon>Teleostei</taxon>
        <taxon>Protacanthopterygii</taxon>
        <taxon>Esociformes</taxon>
        <taxon>Umbridae</taxon>
        <taxon>Umbra</taxon>
    </lineage>
</organism>
<keyword evidence="5" id="KW-0547">Nucleotide-binding</keyword>
<keyword evidence="13" id="KW-1185">Reference proteome</keyword>
<evidence type="ECO:0000256" key="4">
    <source>
        <dbReference type="ARBA" id="ARBA00022679"/>
    </source>
</evidence>
<dbReference type="CDD" id="cd14037">
    <property type="entry name" value="STKc_NAK_like"/>
    <property type="match status" value="1"/>
</dbReference>
<dbReference type="InterPro" id="IPR000719">
    <property type="entry name" value="Prot_kinase_dom"/>
</dbReference>
<dbReference type="InterPro" id="IPR008271">
    <property type="entry name" value="Ser/Thr_kinase_AS"/>
</dbReference>
<keyword evidence="3" id="KW-0597">Phosphoprotein</keyword>
<evidence type="ECO:0000256" key="10">
    <source>
        <dbReference type="SAM" id="MobiDB-lite"/>
    </source>
</evidence>
<evidence type="ECO:0000256" key="8">
    <source>
        <dbReference type="ARBA" id="ARBA00047899"/>
    </source>
</evidence>
<dbReference type="EMBL" id="JAGEUA010000005">
    <property type="protein sequence ID" value="KAL0979428.1"/>
    <property type="molecule type" value="Genomic_DNA"/>
</dbReference>